<dbReference type="EMBL" id="JABBXH010000001">
    <property type="protein sequence ID" value="NMP30560.1"/>
    <property type="molecule type" value="Genomic_DNA"/>
</dbReference>
<dbReference type="Pfam" id="PF00384">
    <property type="entry name" value="Molybdopterin"/>
    <property type="match status" value="1"/>
</dbReference>
<keyword evidence="5" id="KW-0500">Molybdenum</keyword>
<evidence type="ECO:0000256" key="4">
    <source>
        <dbReference type="ARBA" id="ARBA00022485"/>
    </source>
</evidence>
<dbReference type="GO" id="GO:0016020">
    <property type="term" value="C:membrane"/>
    <property type="evidence" value="ECO:0007669"/>
    <property type="project" value="TreeGrafter"/>
</dbReference>
<dbReference type="GO" id="GO:0008863">
    <property type="term" value="F:formate dehydrogenase (NAD+) activity"/>
    <property type="evidence" value="ECO:0007669"/>
    <property type="project" value="InterPro"/>
</dbReference>
<dbReference type="GO" id="GO:0051539">
    <property type="term" value="F:4 iron, 4 sulfur cluster binding"/>
    <property type="evidence" value="ECO:0007669"/>
    <property type="project" value="UniProtKB-KW"/>
</dbReference>
<comment type="cofactor">
    <cofactor evidence="1">
        <name>Mo-bis(molybdopterin guanine dinucleotide)</name>
        <dbReference type="ChEBI" id="CHEBI:60539"/>
    </cofactor>
</comment>
<keyword evidence="8" id="KW-0408">Iron</keyword>
<feature type="domain" description="Molybdopterin dinucleotide-binding" evidence="11">
    <location>
        <begin position="644"/>
        <end position="750"/>
    </location>
</feature>
<gene>
    <name evidence="12" type="ORF">HII17_03200</name>
</gene>
<dbReference type="GO" id="GO:0045333">
    <property type="term" value="P:cellular respiration"/>
    <property type="evidence" value="ECO:0007669"/>
    <property type="project" value="UniProtKB-ARBA"/>
</dbReference>
<evidence type="ECO:0000313" key="12">
    <source>
        <dbReference type="EMBL" id="NMP30560.1"/>
    </source>
</evidence>
<comment type="caution">
    <text evidence="12">The sequence shown here is derived from an EMBL/GenBank/DDBJ whole genome shotgun (WGS) entry which is preliminary data.</text>
</comment>
<dbReference type="InterPro" id="IPR037951">
    <property type="entry name" value="MopB_CT_YdeP"/>
</dbReference>
<dbReference type="InterPro" id="IPR050123">
    <property type="entry name" value="Prok_molybdopt-oxidoreductase"/>
</dbReference>
<keyword evidence="7" id="KW-0560">Oxidoreductase</keyword>
<proteinExistence type="inferred from homology"/>
<evidence type="ECO:0000256" key="5">
    <source>
        <dbReference type="ARBA" id="ARBA00022505"/>
    </source>
</evidence>
<dbReference type="Proteomes" id="UP000568664">
    <property type="component" value="Unassembled WGS sequence"/>
</dbReference>
<dbReference type="PANTHER" id="PTHR43105:SF4">
    <property type="entry name" value="PROTEIN YDEP"/>
    <property type="match status" value="1"/>
</dbReference>
<dbReference type="InterPro" id="IPR006657">
    <property type="entry name" value="MoPterin_dinucl-bd_dom"/>
</dbReference>
<evidence type="ECO:0000313" key="13">
    <source>
        <dbReference type="Proteomes" id="UP000568664"/>
    </source>
</evidence>
<dbReference type="InterPro" id="IPR009010">
    <property type="entry name" value="Asp_de-COase-like_dom_sf"/>
</dbReference>
<dbReference type="SUPFAM" id="SSF50692">
    <property type="entry name" value="ADC-like"/>
    <property type="match status" value="1"/>
</dbReference>
<dbReference type="GO" id="GO:0030151">
    <property type="term" value="F:molybdenum ion binding"/>
    <property type="evidence" value="ECO:0007669"/>
    <property type="project" value="InterPro"/>
</dbReference>
<feature type="domain" description="Molybdopterin oxidoreductase" evidence="10">
    <location>
        <begin position="106"/>
        <end position="486"/>
    </location>
</feature>
<dbReference type="GO" id="GO:1990204">
    <property type="term" value="C:oxidoreductase complex"/>
    <property type="evidence" value="ECO:0007669"/>
    <property type="project" value="UniProtKB-ARBA"/>
</dbReference>
<evidence type="ECO:0000256" key="8">
    <source>
        <dbReference type="ARBA" id="ARBA00023004"/>
    </source>
</evidence>
<dbReference type="InterPro" id="IPR041953">
    <property type="entry name" value="YdeP_MopB"/>
</dbReference>
<dbReference type="Gene3D" id="3.40.228.10">
    <property type="entry name" value="Dimethylsulfoxide Reductase, domain 2"/>
    <property type="match status" value="1"/>
</dbReference>
<evidence type="ECO:0000256" key="2">
    <source>
        <dbReference type="ARBA" id="ARBA00001966"/>
    </source>
</evidence>
<dbReference type="InterPro" id="IPR010046">
    <property type="entry name" value="Mopterin_OxRdtse_a_bac"/>
</dbReference>
<evidence type="ECO:0000256" key="1">
    <source>
        <dbReference type="ARBA" id="ARBA00001942"/>
    </source>
</evidence>
<keyword evidence="9" id="KW-0411">Iron-sulfur</keyword>
<dbReference type="AlphaFoldDB" id="A0A7Y0Q716"/>
<dbReference type="PANTHER" id="PTHR43105">
    <property type="entry name" value="RESPIRATORY NITRATE REDUCTASE"/>
    <property type="match status" value="1"/>
</dbReference>
<name>A0A7Y0Q716_9GAMM</name>
<evidence type="ECO:0000256" key="7">
    <source>
        <dbReference type="ARBA" id="ARBA00023002"/>
    </source>
</evidence>
<protein>
    <submittedName>
        <fullName evidence="12">FdhF/YdeP family oxidoreductase</fullName>
    </submittedName>
</protein>
<keyword evidence="4" id="KW-0004">4Fe-4S</keyword>
<organism evidence="12 13">
    <name type="scientific">Thalassotalea algicola</name>
    <dbReference type="NCBI Taxonomy" id="2716224"/>
    <lineage>
        <taxon>Bacteria</taxon>
        <taxon>Pseudomonadati</taxon>
        <taxon>Pseudomonadota</taxon>
        <taxon>Gammaproteobacteria</taxon>
        <taxon>Alteromonadales</taxon>
        <taxon>Colwelliaceae</taxon>
        <taxon>Thalassotalea</taxon>
    </lineage>
</organism>
<accession>A0A7Y0Q716</accession>
<comment type="similarity">
    <text evidence="3">Belongs to the prokaryotic molybdopterin-containing oxidoreductase family.</text>
</comment>
<evidence type="ECO:0000256" key="9">
    <source>
        <dbReference type="ARBA" id="ARBA00023014"/>
    </source>
</evidence>
<comment type="cofactor">
    <cofactor evidence="2">
        <name>[4Fe-4S] cluster</name>
        <dbReference type="ChEBI" id="CHEBI:49883"/>
    </cofactor>
</comment>
<dbReference type="SUPFAM" id="SSF53706">
    <property type="entry name" value="Formate dehydrogenase/DMSO reductase, domains 1-3"/>
    <property type="match status" value="1"/>
</dbReference>
<dbReference type="PIRSF" id="PIRSF000144">
    <property type="entry name" value="CbbBc"/>
    <property type="match status" value="1"/>
</dbReference>
<keyword evidence="6" id="KW-0479">Metal-binding</keyword>
<dbReference type="InterPro" id="IPR006656">
    <property type="entry name" value="Mopterin_OxRdtase"/>
</dbReference>
<dbReference type="CDD" id="cd02767">
    <property type="entry name" value="MopB_ydeP"/>
    <property type="match status" value="1"/>
</dbReference>
<evidence type="ECO:0000259" key="11">
    <source>
        <dbReference type="Pfam" id="PF01568"/>
    </source>
</evidence>
<sequence>MSYKKYTGAAGGWGALASTAKHLLKSENIAKNIKNLLKTNQDKGFDCPGCAWGEKDEPGRFRFCENGAKAVNWEATSKRIPASFFDTHSVRWLDEQSDYFLEDQGRLHQPLSYHAELDKYQPISWSQAFDLIANQLNTLASPNQAEFYTSGRTSNEAAYLYQLFVRAYGTNNFPDCSNMCHEASGYALKQAIGIGKGTVTIKDFEYADAIFVFGQNPGTNHPRMLDSLSHASRRGASIVTFNPLKERGLERFTNPQSAKEMLAGDGTTISSQYFQPNLGGDMAVVRGMVKVLEQRNASATQKGSSLFDEKFITEHTQGLEEYLDLVRNTSWQHIEQQSGLSQAEIEQAATIYQQANSVIVTWAMGITQHKHSVATIQEITNLQLLFGHIGKPGAGLCPVRGHSNVQGDRTMGINEKPDDKFLDSLTSHFNFKPPRAPGHNTVQAISAMLAGESKVFIGLGGNFVAATPDTELSRKAMASCDLTVHIATKLNRTHVTPGKQSIILPCLGRTDVDVQAKGPQQVTVEDSFSMVHASAGVVEGHIGDMRSEPAIIAGIATATLGNQPVNWLELTQDYDGIRELIANTIPGFKNMNAKLQQPGGFYLGNSAGERNWNTPSKKAELKVNALPENIVPQSVRALSQDKIFVLQTLRSHDQYNTTIYGFEDRYRGISGEREVLLLNPEDMTDLGFEAGDLVDITSLWPDEVERKVTAFKLLPYDMPKGNAATYFPEANPLVALDSVGDNSDTPTSKSIAIVISASLKQPSIL</sequence>
<dbReference type="CDD" id="cd02787">
    <property type="entry name" value="MopB_CT_ydeP"/>
    <property type="match status" value="1"/>
</dbReference>
<dbReference type="RefSeq" id="WP_169073856.1">
    <property type="nucleotide sequence ID" value="NZ_JABBXH010000001.1"/>
</dbReference>
<evidence type="ECO:0000259" key="10">
    <source>
        <dbReference type="Pfam" id="PF00384"/>
    </source>
</evidence>
<reference evidence="12 13" key="1">
    <citation type="submission" date="2020-04" db="EMBL/GenBank/DDBJ databases">
        <title>Thalassotalea sp. M1531, isolated from the surface of marine red alga.</title>
        <authorList>
            <person name="Pang L."/>
            <person name="Lu D.-C."/>
        </authorList>
    </citation>
    <scope>NUCLEOTIDE SEQUENCE [LARGE SCALE GENOMIC DNA]</scope>
    <source>
        <strain evidence="12 13">M1531</strain>
    </source>
</reference>
<dbReference type="GO" id="GO:0043546">
    <property type="term" value="F:molybdopterin cofactor binding"/>
    <property type="evidence" value="ECO:0007669"/>
    <property type="project" value="InterPro"/>
</dbReference>
<evidence type="ECO:0000256" key="6">
    <source>
        <dbReference type="ARBA" id="ARBA00022723"/>
    </source>
</evidence>
<evidence type="ECO:0000256" key="3">
    <source>
        <dbReference type="ARBA" id="ARBA00010312"/>
    </source>
</evidence>
<dbReference type="NCBIfam" id="TIGR01701">
    <property type="entry name" value="Fdhalpha-like"/>
    <property type="match status" value="1"/>
</dbReference>
<dbReference type="Pfam" id="PF01568">
    <property type="entry name" value="Molydop_binding"/>
    <property type="match status" value="1"/>
</dbReference>
<dbReference type="Gene3D" id="3.40.50.740">
    <property type="match status" value="1"/>
</dbReference>
<keyword evidence="13" id="KW-1185">Reference proteome</keyword>